<gene>
    <name evidence="1" type="ORF">GAO09_06555</name>
</gene>
<protein>
    <submittedName>
        <fullName evidence="1">Pyrroloquinoline quinone biosynthesis protein PqqD</fullName>
    </submittedName>
</protein>
<comment type="caution">
    <text evidence="1">The sequence shown here is derived from an EMBL/GenBank/DDBJ whole genome shotgun (WGS) entry which is preliminary data.</text>
</comment>
<reference evidence="1 2" key="1">
    <citation type="submission" date="2019-11" db="EMBL/GenBank/DDBJ databases">
        <title>Genome analysis of Rhizobacterium cereale a novel genus and species isolated from maize roots in North Spain.</title>
        <authorList>
            <person name="Menendez E."/>
            <person name="Flores-Felix J.D."/>
            <person name="Ramirez-Bahena M.-H."/>
            <person name="Igual J.M."/>
            <person name="Garcia-Fraile P."/>
            <person name="Peix A."/>
            <person name="Velazquez E."/>
        </authorList>
    </citation>
    <scope>NUCLEOTIDE SEQUENCE [LARGE SCALE GENOMIC DNA]</scope>
    <source>
        <strain evidence="1 2">RZME27</strain>
    </source>
</reference>
<dbReference type="Gene3D" id="1.10.10.1150">
    <property type="entry name" value="Coenzyme PQQ synthesis protein D (PqqD)"/>
    <property type="match status" value="1"/>
</dbReference>
<keyword evidence="2" id="KW-1185">Reference proteome</keyword>
<accession>A0A6A8A7V2</accession>
<evidence type="ECO:0000313" key="1">
    <source>
        <dbReference type="EMBL" id="MQY45720.1"/>
    </source>
</evidence>
<dbReference type="EMBL" id="WIXI01000036">
    <property type="protein sequence ID" value="MQY45720.1"/>
    <property type="molecule type" value="Genomic_DNA"/>
</dbReference>
<dbReference type="AlphaFoldDB" id="A0A6A8A7V2"/>
<sequence length="104" mass="11190">MAAKQTSSVGKDIVIDGGALAKLSRSVELLDDPASGQTLPPPERALARDEIAVVTLKSRDGKRALDGIAAEFSDMFGAPRKAFLADMIAFIRAFSNRRMLEISR</sequence>
<evidence type="ECO:0000313" key="2">
    <source>
        <dbReference type="Proteomes" id="UP000435138"/>
    </source>
</evidence>
<name>A0A6A8A7V2_9HYPH</name>
<dbReference type="InterPro" id="IPR041881">
    <property type="entry name" value="PqqD_sf"/>
</dbReference>
<organism evidence="1 2">
    <name type="scientific">Endobacterium cereale</name>
    <dbReference type="NCBI Taxonomy" id="2663029"/>
    <lineage>
        <taxon>Bacteria</taxon>
        <taxon>Pseudomonadati</taxon>
        <taxon>Pseudomonadota</taxon>
        <taxon>Alphaproteobacteria</taxon>
        <taxon>Hyphomicrobiales</taxon>
        <taxon>Rhizobiaceae</taxon>
        <taxon>Endobacterium</taxon>
    </lineage>
</organism>
<proteinExistence type="predicted"/>
<dbReference type="Proteomes" id="UP000435138">
    <property type="component" value="Unassembled WGS sequence"/>
</dbReference>